<name>A0A9P4GXI2_9PLEO</name>
<proteinExistence type="predicted"/>
<keyword evidence="2" id="KW-1185">Reference proteome</keyword>
<reference evidence="1" key="1">
    <citation type="journal article" date="2020" name="Stud. Mycol.">
        <title>101 Dothideomycetes genomes: a test case for predicting lifestyles and emergence of pathogens.</title>
        <authorList>
            <person name="Haridas S."/>
            <person name="Albert R."/>
            <person name="Binder M."/>
            <person name="Bloem J."/>
            <person name="Labutti K."/>
            <person name="Salamov A."/>
            <person name="Andreopoulos B."/>
            <person name="Baker S."/>
            <person name="Barry K."/>
            <person name="Bills G."/>
            <person name="Bluhm B."/>
            <person name="Cannon C."/>
            <person name="Castanera R."/>
            <person name="Culley D."/>
            <person name="Daum C."/>
            <person name="Ezra D."/>
            <person name="Gonzalez J."/>
            <person name="Henrissat B."/>
            <person name="Kuo A."/>
            <person name="Liang C."/>
            <person name="Lipzen A."/>
            <person name="Lutzoni F."/>
            <person name="Magnuson J."/>
            <person name="Mondo S."/>
            <person name="Nolan M."/>
            <person name="Ohm R."/>
            <person name="Pangilinan J."/>
            <person name="Park H.-J."/>
            <person name="Ramirez L."/>
            <person name="Alfaro M."/>
            <person name="Sun H."/>
            <person name="Tritt A."/>
            <person name="Yoshinaga Y."/>
            <person name="Zwiers L.-H."/>
            <person name="Turgeon B."/>
            <person name="Goodwin S."/>
            <person name="Spatafora J."/>
            <person name="Crous P."/>
            <person name="Grigoriev I."/>
        </authorList>
    </citation>
    <scope>NUCLEOTIDE SEQUENCE</scope>
    <source>
        <strain evidence="1">CBS 110217</strain>
    </source>
</reference>
<dbReference type="AlphaFoldDB" id="A0A9P4GXI2"/>
<dbReference type="Proteomes" id="UP000799777">
    <property type="component" value="Unassembled WGS sequence"/>
</dbReference>
<sequence length="136" mass="15081">MALRRYHRRPSGLPLDENGQVTKPLVVGIRMGSPKQHVGTRQGQRLYQAILDAINTACPTWERKKTNCLGGVTDSTAKIEPIVYDSDANTYASNAYLKVTVHYGFSNPAFPRLACAMYQTAAFASAQQTLRPENCY</sequence>
<organism evidence="1 2">
    <name type="scientific">Setomelanomma holmii</name>
    <dbReference type="NCBI Taxonomy" id="210430"/>
    <lineage>
        <taxon>Eukaryota</taxon>
        <taxon>Fungi</taxon>
        <taxon>Dikarya</taxon>
        <taxon>Ascomycota</taxon>
        <taxon>Pezizomycotina</taxon>
        <taxon>Dothideomycetes</taxon>
        <taxon>Pleosporomycetidae</taxon>
        <taxon>Pleosporales</taxon>
        <taxon>Pleosporineae</taxon>
        <taxon>Phaeosphaeriaceae</taxon>
        <taxon>Setomelanomma</taxon>
    </lineage>
</organism>
<protein>
    <submittedName>
        <fullName evidence="1">Uncharacterized protein</fullName>
    </submittedName>
</protein>
<evidence type="ECO:0000313" key="1">
    <source>
        <dbReference type="EMBL" id="KAF2023802.1"/>
    </source>
</evidence>
<gene>
    <name evidence="1" type="ORF">EK21DRAFT_94601</name>
</gene>
<dbReference type="EMBL" id="ML978323">
    <property type="protein sequence ID" value="KAF2023802.1"/>
    <property type="molecule type" value="Genomic_DNA"/>
</dbReference>
<accession>A0A9P4GXI2</accession>
<comment type="caution">
    <text evidence="1">The sequence shown here is derived from an EMBL/GenBank/DDBJ whole genome shotgun (WGS) entry which is preliminary data.</text>
</comment>
<evidence type="ECO:0000313" key="2">
    <source>
        <dbReference type="Proteomes" id="UP000799777"/>
    </source>
</evidence>